<dbReference type="HOGENOM" id="CLU_500752_0_0_1"/>
<feature type="compositionally biased region" description="Polar residues" evidence="1">
    <location>
        <begin position="406"/>
        <end position="421"/>
    </location>
</feature>
<feature type="compositionally biased region" description="Polar residues" evidence="1">
    <location>
        <begin position="305"/>
        <end position="314"/>
    </location>
</feature>
<feature type="region of interest" description="Disordered" evidence="1">
    <location>
        <begin position="65"/>
        <end position="89"/>
    </location>
</feature>
<protein>
    <submittedName>
        <fullName evidence="2">Uncharacterized protein</fullName>
    </submittedName>
</protein>
<evidence type="ECO:0000256" key="1">
    <source>
        <dbReference type="SAM" id="MobiDB-lite"/>
    </source>
</evidence>
<evidence type="ECO:0000313" key="3">
    <source>
        <dbReference type="Proteomes" id="UP000014071"/>
    </source>
</evidence>
<feature type="compositionally biased region" description="Polar residues" evidence="1">
    <location>
        <begin position="321"/>
        <end position="332"/>
    </location>
</feature>
<accession>R9P2F4</accession>
<name>R9P2F4_PSEHS</name>
<feature type="region of interest" description="Disordered" evidence="1">
    <location>
        <begin position="275"/>
        <end position="385"/>
    </location>
</feature>
<evidence type="ECO:0000313" key="2">
    <source>
        <dbReference type="EMBL" id="GAC95501.1"/>
    </source>
</evidence>
<dbReference type="eggNOG" id="ENOG502R2IR">
    <property type="taxonomic scope" value="Eukaryota"/>
</dbReference>
<feature type="region of interest" description="Disordered" evidence="1">
    <location>
        <begin position="405"/>
        <end position="488"/>
    </location>
</feature>
<dbReference type="RefSeq" id="XP_012189088.1">
    <property type="nucleotide sequence ID" value="XM_012333698.1"/>
</dbReference>
<gene>
    <name evidence="2" type="ORF">PHSY_003077</name>
</gene>
<reference evidence="3" key="1">
    <citation type="journal article" date="2013" name="Genome Announc.">
        <title>Draft genome sequence of the basidiomycetous yeast-like fungus Pseudozyma hubeiensis SY62, which produces an abundant amount of the biosurfactant mannosylerythritol lipids.</title>
        <authorList>
            <person name="Konishi M."/>
            <person name="Hatada Y."/>
            <person name="Horiuchi J."/>
        </authorList>
    </citation>
    <scope>NUCLEOTIDE SEQUENCE [LARGE SCALE GENOMIC DNA]</scope>
    <source>
        <strain evidence="3">SY62</strain>
    </source>
</reference>
<dbReference type="OrthoDB" id="2554383at2759"/>
<keyword evidence="3" id="KW-1185">Reference proteome</keyword>
<dbReference type="Proteomes" id="UP000014071">
    <property type="component" value="Unassembled WGS sequence"/>
</dbReference>
<sequence length="488" mass="51497">MSLGKVDDVFCDSSRSVDRLRQHYLAMPATPSTISGGSSPGARTERLPSLSDLFHRDILSPPSSSILPLSSVRSDRDGTGMQRAGSTSSTCSTLSRLWVPPFHQDSRAGSIGPPATPLTPFFNTATPLVSPTTVSPDRHSITVHGFSEGERTPKALQRPSFDFTVPSSGSGSSPVCPGAPLIGAQGPGHFESQAAHQQQGTSSLGSFVGIRGRSSYEGRRGIPLSKEDLERERATMSRLDAEMPKAAGMCGLGIYMDENNVQSPFRTGATRASGLIESETTSPSSRTTVVNDHTGLTPMVKASKVSDSSSTPTRSKGKKSPGTSQDKTSPSATAPKKRIEAAKTPLSKSRPMFRLDNGSSKKSSKPKGHKMNPGASPWGVFGTKDGWKPLAQPNVSRAIAEASKFVSETSALASSSKTSPTGKREALSAETSSPLKRSRVIESQVASSSPYKENVAPPARALSPSKRAHMMTAAHRDSPTALPLSTIR</sequence>
<dbReference type="GeneID" id="24108367"/>
<proteinExistence type="predicted"/>
<dbReference type="EMBL" id="DF238795">
    <property type="protein sequence ID" value="GAC95501.1"/>
    <property type="molecule type" value="Genomic_DNA"/>
</dbReference>
<organism evidence="2 3">
    <name type="scientific">Pseudozyma hubeiensis (strain SY62)</name>
    <name type="common">Yeast</name>
    <dbReference type="NCBI Taxonomy" id="1305764"/>
    <lineage>
        <taxon>Eukaryota</taxon>
        <taxon>Fungi</taxon>
        <taxon>Dikarya</taxon>
        <taxon>Basidiomycota</taxon>
        <taxon>Ustilaginomycotina</taxon>
        <taxon>Ustilaginomycetes</taxon>
        <taxon>Ustilaginales</taxon>
        <taxon>Ustilaginaceae</taxon>
        <taxon>Pseudozyma</taxon>
    </lineage>
</organism>
<dbReference type="AlphaFoldDB" id="R9P2F4"/>
<feature type="compositionally biased region" description="Low complexity" evidence="1">
    <location>
        <begin position="277"/>
        <end position="288"/>
    </location>
</feature>